<dbReference type="PANTHER" id="PTHR48081:SF13">
    <property type="entry name" value="ALPHA_BETA HYDROLASE"/>
    <property type="match status" value="1"/>
</dbReference>
<dbReference type="Proteomes" id="UP001517367">
    <property type="component" value="Unassembled WGS sequence"/>
</dbReference>
<evidence type="ECO:0000259" key="3">
    <source>
        <dbReference type="Pfam" id="PF20434"/>
    </source>
</evidence>
<comment type="caution">
    <text evidence="4">The sequence shown here is derived from an EMBL/GenBank/DDBJ whole genome shotgun (WGS) entry which is preliminary data.</text>
</comment>
<name>A0ABW9JLQ1_9SPHI</name>
<dbReference type="InterPro" id="IPR050300">
    <property type="entry name" value="GDXG_lipolytic_enzyme"/>
</dbReference>
<feature type="chain" id="PRO_5046875139" evidence="2">
    <location>
        <begin position="26"/>
        <end position="331"/>
    </location>
</feature>
<dbReference type="PANTHER" id="PTHR48081">
    <property type="entry name" value="AB HYDROLASE SUPERFAMILY PROTEIN C4A8.06C"/>
    <property type="match status" value="1"/>
</dbReference>
<evidence type="ECO:0000256" key="1">
    <source>
        <dbReference type="ARBA" id="ARBA00022801"/>
    </source>
</evidence>
<dbReference type="InterPro" id="IPR029058">
    <property type="entry name" value="AB_hydrolase_fold"/>
</dbReference>
<evidence type="ECO:0000313" key="5">
    <source>
        <dbReference type="Proteomes" id="UP001517367"/>
    </source>
</evidence>
<organism evidence="4 5">
    <name type="scientific">Pedobacter helvus</name>
    <dbReference type="NCBI Taxonomy" id="2563444"/>
    <lineage>
        <taxon>Bacteria</taxon>
        <taxon>Pseudomonadati</taxon>
        <taxon>Bacteroidota</taxon>
        <taxon>Sphingobacteriia</taxon>
        <taxon>Sphingobacteriales</taxon>
        <taxon>Sphingobacteriaceae</taxon>
        <taxon>Pedobacter</taxon>
    </lineage>
</organism>
<keyword evidence="5" id="KW-1185">Reference proteome</keyword>
<dbReference type="EMBL" id="SRMP02000049">
    <property type="protein sequence ID" value="MFN0293385.1"/>
    <property type="molecule type" value="Genomic_DNA"/>
</dbReference>
<gene>
    <name evidence="4" type="ORF">E5L68_018515</name>
</gene>
<keyword evidence="2" id="KW-0732">Signal</keyword>
<reference evidence="4 5" key="1">
    <citation type="submission" date="2024-12" db="EMBL/GenBank/DDBJ databases">
        <authorList>
            <person name="Hu S."/>
        </authorList>
    </citation>
    <scope>NUCLEOTIDE SEQUENCE [LARGE SCALE GENOMIC DNA]</scope>
    <source>
        <strain evidence="4 5">P-25</strain>
    </source>
</reference>
<feature type="domain" description="BD-FAE-like" evidence="3">
    <location>
        <begin position="86"/>
        <end position="272"/>
    </location>
</feature>
<dbReference type="SUPFAM" id="SSF53474">
    <property type="entry name" value="alpha/beta-Hydrolases"/>
    <property type="match status" value="1"/>
</dbReference>
<dbReference type="Pfam" id="PF20434">
    <property type="entry name" value="BD-FAE"/>
    <property type="match status" value="1"/>
</dbReference>
<dbReference type="GO" id="GO:0016787">
    <property type="term" value="F:hydrolase activity"/>
    <property type="evidence" value="ECO:0007669"/>
    <property type="project" value="UniProtKB-KW"/>
</dbReference>
<dbReference type="Gene3D" id="3.40.50.1820">
    <property type="entry name" value="alpha/beta hydrolase"/>
    <property type="match status" value="1"/>
</dbReference>
<evidence type="ECO:0000313" key="4">
    <source>
        <dbReference type="EMBL" id="MFN0293385.1"/>
    </source>
</evidence>
<feature type="signal peptide" evidence="2">
    <location>
        <begin position="1"/>
        <end position="25"/>
    </location>
</feature>
<evidence type="ECO:0000256" key="2">
    <source>
        <dbReference type="SAM" id="SignalP"/>
    </source>
</evidence>
<dbReference type="InterPro" id="IPR049492">
    <property type="entry name" value="BD-FAE-like_dom"/>
</dbReference>
<accession>A0ABW9JLQ1</accession>
<proteinExistence type="predicted"/>
<keyword evidence="1 4" id="KW-0378">Hydrolase</keyword>
<dbReference type="RefSeq" id="WP_212751556.1">
    <property type="nucleotide sequence ID" value="NZ_SRMP02000049.1"/>
</dbReference>
<sequence>MMNQIRLLKKVAFIFLFSITLTSLKAQQHLWKTGVRDTSYSSLQDFKKTVKQYPNIELVMEKPSPKVIEKRNLTYADAGNRPLKIDAFLPKKPAGKTPAVLIVHGGGWRSGDRSQHIPLAQQLAERGYASFTAEYRLSTEAFYPAAVYDLKAAVRWLKASGKKFNIDTTKVAILGFSAGGQLASLVGLTPDVQKLAGNFGNTKYANDVAAVIDIDGTLSFVHEEAWETKNKESINASAKWLGYPRTERLDLWQEASPLTYADKNNIPFLFLNSSVERMHAGRDEFTQQMDKKGVYTKVVTFENSPHSFCLYQPWFSQTVNHIDTFLKKVFK</sequence>
<protein>
    <submittedName>
        <fullName evidence="4">Alpha/beta hydrolase fold domain-containing protein</fullName>
    </submittedName>
</protein>